<dbReference type="EMBL" id="JANCLT010000002">
    <property type="protein sequence ID" value="MCP8967635.1"/>
    <property type="molecule type" value="Genomic_DNA"/>
</dbReference>
<dbReference type="InterPro" id="IPR038460">
    <property type="entry name" value="AcetylCoA_hyd_C_sf"/>
</dbReference>
<dbReference type="InterPro" id="IPR026888">
    <property type="entry name" value="AcetylCoA_hyd_C"/>
</dbReference>
<accession>A0AA41X7A5</accession>
<dbReference type="InterPro" id="IPR003702">
    <property type="entry name" value="ActCoA_hydro_N"/>
</dbReference>
<dbReference type="InterPro" id="IPR046433">
    <property type="entry name" value="ActCoA_hydro"/>
</dbReference>
<evidence type="ECO:0000256" key="1">
    <source>
        <dbReference type="ARBA" id="ARBA00009632"/>
    </source>
</evidence>
<reference evidence="5" key="1">
    <citation type="submission" date="2022-07" db="EMBL/GenBank/DDBJ databases">
        <authorList>
            <person name="Li W.-J."/>
            <person name="Deng Q.-Q."/>
        </authorList>
    </citation>
    <scope>NUCLEOTIDE SEQUENCE</scope>
    <source>
        <strain evidence="5">SYSU M60031</strain>
    </source>
</reference>
<evidence type="ECO:0000313" key="6">
    <source>
        <dbReference type="Proteomes" id="UP001156102"/>
    </source>
</evidence>
<dbReference type="GO" id="GO:0008775">
    <property type="term" value="F:acetate CoA-transferase activity"/>
    <property type="evidence" value="ECO:0007669"/>
    <property type="project" value="InterPro"/>
</dbReference>
<dbReference type="Gene3D" id="3.30.750.70">
    <property type="entry name" value="4-hydroxybutyrate coenzyme like domains"/>
    <property type="match status" value="1"/>
</dbReference>
<dbReference type="InterPro" id="IPR037171">
    <property type="entry name" value="NagB/RpiA_transferase-like"/>
</dbReference>
<gene>
    <name evidence="5" type="ORF">NK662_03665</name>
</gene>
<feature type="domain" description="Acetyl-CoA hydrolase/transferase C-terminal" evidence="4">
    <location>
        <begin position="273"/>
        <end position="424"/>
    </location>
</feature>
<dbReference type="Gene3D" id="3.40.1080.20">
    <property type="entry name" value="Acetyl-CoA hydrolase/transferase C-terminal domain"/>
    <property type="match status" value="1"/>
</dbReference>
<proteinExistence type="inferred from homology"/>
<dbReference type="SUPFAM" id="SSF100950">
    <property type="entry name" value="NagB/RpiA/CoA transferase-like"/>
    <property type="match status" value="2"/>
</dbReference>
<name>A0AA41X7A5_9BACI</name>
<dbReference type="PANTHER" id="PTHR21432">
    <property type="entry name" value="ACETYL-COA HYDROLASE-RELATED"/>
    <property type="match status" value="1"/>
</dbReference>
<dbReference type="RefSeq" id="WP_254757538.1">
    <property type="nucleotide sequence ID" value="NZ_JANCLT010000002.1"/>
</dbReference>
<organism evidence="5 6">
    <name type="scientific">Ectobacillus ponti</name>
    <dbReference type="NCBI Taxonomy" id="2961894"/>
    <lineage>
        <taxon>Bacteria</taxon>
        <taxon>Bacillati</taxon>
        <taxon>Bacillota</taxon>
        <taxon>Bacilli</taxon>
        <taxon>Bacillales</taxon>
        <taxon>Bacillaceae</taxon>
        <taxon>Ectobacillus</taxon>
    </lineage>
</organism>
<dbReference type="PANTHER" id="PTHR21432:SF20">
    <property type="entry name" value="ACETYL-COA HYDROLASE"/>
    <property type="match status" value="1"/>
</dbReference>
<evidence type="ECO:0000256" key="2">
    <source>
        <dbReference type="ARBA" id="ARBA00022679"/>
    </source>
</evidence>
<keyword evidence="6" id="KW-1185">Reference proteome</keyword>
<comment type="similarity">
    <text evidence="1">Belongs to the acetyl-CoA hydrolase/transferase family.</text>
</comment>
<sequence length="433" mass="48057">MRGGIERMLTADKRRTVEEFLAYIQDGDDVIVPLGNGEPVRLLDALEEHAGRFRGVRIHQMHAMKTRPYIMGAYPGQLQHVAYFLSGATRQAFWEGKCELVPNHFHEVPRLLRETTKASIVIARAAPMDEHGYFSLGTQADYVASFIGEVPFFLEVNAHMPRTQGENQVHISQILGYIEHDMPLYEAKPIVPSATDERIADFVAERIEHESTLQVGIGGIPNAILPKLMHLRDLGIHTELLTDGMIDLVEAGVITGLAKNTYHGKMVGTFALGTQRLYDFIHENAGVELLPVHIVNDPREIAKEDRMVSINATTEVDFLGQCASETVGGRYYSSSGGQADFARGARFAKYGKGFICMHATTKNGEISRIRPRLSMGSAITTSKNDVDYVVTEFGVAALRGRSIRQRTEALIAIADPKFRSELTFDAKKLGYLI</sequence>
<feature type="domain" description="Acetyl-CoA hydrolase/transferase N-terminal" evidence="3">
    <location>
        <begin position="78"/>
        <end position="181"/>
    </location>
</feature>
<protein>
    <submittedName>
        <fullName evidence="5">Propionyl-CoA--succinate CoA transferase</fullName>
    </submittedName>
</protein>
<dbReference type="Pfam" id="PF13336">
    <property type="entry name" value="AcetylCoA_hyd_C"/>
    <property type="match status" value="1"/>
</dbReference>
<evidence type="ECO:0000313" key="5">
    <source>
        <dbReference type="EMBL" id="MCP8967635.1"/>
    </source>
</evidence>
<dbReference type="GO" id="GO:0006083">
    <property type="term" value="P:acetate metabolic process"/>
    <property type="evidence" value="ECO:0007669"/>
    <property type="project" value="InterPro"/>
</dbReference>
<dbReference type="Gene3D" id="3.40.1080.10">
    <property type="entry name" value="Glutaconate Coenzyme A-transferase"/>
    <property type="match status" value="1"/>
</dbReference>
<evidence type="ECO:0000259" key="3">
    <source>
        <dbReference type="Pfam" id="PF02550"/>
    </source>
</evidence>
<dbReference type="Pfam" id="PF02550">
    <property type="entry name" value="AcetylCoA_hydro"/>
    <property type="match status" value="1"/>
</dbReference>
<comment type="caution">
    <text evidence="5">The sequence shown here is derived from an EMBL/GenBank/DDBJ whole genome shotgun (WGS) entry which is preliminary data.</text>
</comment>
<keyword evidence="2 5" id="KW-0808">Transferase</keyword>
<evidence type="ECO:0000259" key="4">
    <source>
        <dbReference type="Pfam" id="PF13336"/>
    </source>
</evidence>
<dbReference type="AlphaFoldDB" id="A0AA41X7A5"/>
<dbReference type="Proteomes" id="UP001156102">
    <property type="component" value="Unassembled WGS sequence"/>
</dbReference>